<name>S9QHU0_CYSF2</name>
<dbReference type="EMBL" id="ANAH02000011">
    <property type="protein sequence ID" value="EPX60864.1"/>
    <property type="molecule type" value="Genomic_DNA"/>
</dbReference>
<dbReference type="Proteomes" id="UP000011682">
    <property type="component" value="Unassembled WGS sequence"/>
</dbReference>
<evidence type="ECO:0000313" key="2">
    <source>
        <dbReference type="Proteomes" id="UP000011682"/>
    </source>
</evidence>
<organism evidence="1 2">
    <name type="scientific">Cystobacter fuscus (strain ATCC 25194 / DSM 2262 / NBRC 100088 / M29)</name>
    <dbReference type="NCBI Taxonomy" id="1242864"/>
    <lineage>
        <taxon>Bacteria</taxon>
        <taxon>Pseudomonadati</taxon>
        <taxon>Myxococcota</taxon>
        <taxon>Myxococcia</taxon>
        <taxon>Myxococcales</taxon>
        <taxon>Cystobacterineae</taxon>
        <taxon>Archangiaceae</taxon>
        <taxon>Cystobacter</taxon>
    </lineage>
</organism>
<proteinExistence type="predicted"/>
<reference evidence="1" key="1">
    <citation type="submission" date="2013-05" db="EMBL/GenBank/DDBJ databases">
        <title>Genome assembly of Cystobacter fuscus DSM 2262.</title>
        <authorList>
            <person name="Sharma G."/>
            <person name="Khatri I."/>
            <person name="Kaur C."/>
            <person name="Mayilraj S."/>
            <person name="Subramanian S."/>
        </authorList>
    </citation>
    <scope>NUCLEOTIDE SEQUENCE [LARGE SCALE GENOMIC DNA]</scope>
    <source>
        <strain evidence="1">DSM 2262</strain>
    </source>
</reference>
<protein>
    <submittedName>
        <fullName evidence="1">Uncharacterized protein</fullName>
    </submittedName>
</protein>
<keyword evidence="2" id="KW-1185">Reference proteome</keyword>
<sequence length="59" mass="6688">MDIRRDSLQSLLRGDSTVLIPRVRLIYEGGELKPMNVRVTDVAVSKTQEKVPGVEVFFQ</sequence>
<comment type="caution">
    <text evidence="1">The sequence shown here is derived from an EMBL/GenBank/DDBJ whole genome shotgun (WGS) entry which is preliminary data.</text>
</comment>
<dbReference type="AlphaFoldDB" id="S9QHU0"/>
<evidence type="ECO:0000313" key="1">
    <source>
        <dbReference type="EMBL" id="EPX60864.1"/>
    </source>
</evidence>
<accession>S9QHU0</accession>
<gene>
    <name evidence="1" type="ORF">D187_001515</name>
</gene>